<dbReference type="AlphaFoldDB" id="A0A1H1WLZ3"/>
<evidence type="ECO:0000256" key="4">
    <source>
        <dbReference type="ARBA" id="ARBA00022801"/>
    </source>
</evidence>
<dbReference type="Pfam" id="PF00959">
    <property type="entry name" value="Phage_lysozyme"/>
    <property type="match status" value="1"/>
</dbReference>
<dbReference type="Proteomes" id="UP000199092">
    <property type="component" value="Chromosome I"/>
</dbReference>
<gene>
    <name evidence="9" type="ORF">SAMN04488543_2747</name>
</gene>
<proteinExistence type="inferred from homology"/>
<organism evidence="9 10">
    <name type="scientific">Friedmanniella luteola</name>
    <dbReference type="NCBI Taxonomy" id="546871"/>
    <lineage>
        <taxon>Bacteria</taxon>
        <taxon>Bacillati</taxon>
        <taxon>Actinomycetota</taxon>
        <taxon>Actinomycetes</taxon>
        <taxon>Propionibacteriales</taxon>
        <taxon>Nocardioidaceae</taxon>
        <taxon>Friedmanniella</taxon>
    </lineage>
</organism>
<evidence type="ECO:0000313" key="10">
    <source>
        <dbReference type="Proteomes" id="UP000199092"/>
    </source>
</evidence>
<keyword evidence="8" id="KW-0732">Signal</keyword>
<name>A0A1H1WLZ3_9ACTN</name>
<dbReference type="InterPro" id="IPR051018">
    <property type="entry name" value="Bacteriophage_GH24"/>
</dbReference>
<evidence type="ECO:0000313" key="9">
    <source>
        <dbReference type="EMBL" id="SDS97159.1"/>
    </source>
</evidence>
<dbReference type="PANTHER" id="PTHR38107:SF3">
    <property type="entry name" value="LYSOZYME RRRD-RELATED"/>
    <property type="match status" value="1"/>
</dbReference>
<comment type="catalytic activity">
    <reaction evidence="1 7">
        <text>Hydrolysis of (1-&gt;4)-beta-linkages between N-acetylmuramic acid and N-acetyl-D-glucosamine residues in a peptidoglycan and between N-acetyl-D-glucosamine residues in chitodextrins.</text>
        <dbReference type="EC" id="3.2.1.17"/>
    </reaction>
</comment>
<evidence type="ECO:0000256" key="2">
    <source>
        <dbReference type="ARBA" id="ARBA00022529"/>
    </source>
</evidence>
<keyword evidence="6 7" id="KW-0326">Glycosidase</keyword>
<dbReference type="Gene3D" id="1.10.530.40">
    <property type="match status" value="1"/>
</dbReference>
<feature type="signal peptide" evidence="8">
    <location>
        <begin position="1"/>
        <end position="27"/>
    </location>
</feature>
<sequence>MRARLRTGLVALTAVLTAAAWAPGAVAAPATAGSGTDPSSATVVGPHLYRVTADIDGRTARNLANHAVVDQYPEGSSVLVVCQSTGDVAYGGSRIWDLTSDGLWVPDELVPTGTSGSYAPDLPRCTIPQTYVAARTLDGRTARVLSNHARPDRYPRGSRVQITCQALGGPTYHGSSLWDRTVDGLWIPDHFLRTGTAGWVTGLPRCEAGDTVTPAPAPAADSPARAGQDRQLSVQGASFIAAYEGYRSTAYDDAGGHCTIGYGHLVHLGGCSRADAARWGSLTQDEALALLWQDAQTYAAGVRAALPRTPLSQAQFDALVSLSYNIGNGGFRGSAVRASLAGSTPDHAAVPDLMLRWVSSSGVELPGLRRRRLNEGRLFSTGSYAIIPARPYSLS</sequence>
<evidence type="ECO:0000256" key="3">
    <source>
        <dbReference type="ARBA" id="ARBA00022638"/>
    </source>
</evidence>
<keyword evidence="3 7" id="KW-0081">Bacteriolytic enzyme</keyword>
<protein>
    <recommendedName>
        <fullName evidence="7">Lysozyme</fullName>
        <ecNumber evidence="7">3.2.1.17</ecNumber>
    </recommendedName>
</protein>
<keyword evidence="4 7" id="KW-0378">Hydrolase</keyword>
<evidence type="ECO:0000256" key="8">
    <source>
        <dbReference type="SAM" id="SignalP"/>
    </source>
</evidence>
<feature type="chain" id="PRO_5009264573" description="Lysozyme" evidence="8">
    <location>
        <begin position="28"/>
        <end position="395"/>
    </location>
</feature>
<evidence type="ECO:0000256" key="7">
    <source>
        <dbReference type="RuleBase" id="RU003788"/>
    </source>
</evidence>
<dbReference type="GO" id="GO:0042742">
    <property type="term" value="P:defense response to bacterium"/>
    <property type="evidence" value="ECO:0007669"/>
    <property type="project" value="UniProtKB-KW"/>
</dbReference>
<keyword evidence="2 7" id="KW-0929">Antimicrobial</keyword>
<reference evidence="9 10" key="1">
    <citation type="submission" date="2016-10" db="EMBL/GenBank/DDBJ databases">
        <authorList>
            <person name="de Groot N.N."/>
        </authorList>
    </citation>
    <scope>NUCLEOTIDE SEQUENCE [LARGE SCALE GENOMIC DNA]</scope>
    <source>
        <strain evidence="9 10">DSM 21741</strain>
    </source>
</reference>
<dbReference type="PANTHER" id="PTHR38107">
    <property type="match status" value="1"/>
</dbReference>
<dbReference type="STRING" id="546871.SAMN04488543_2747"/>
<dbReference type="GO" id="GO:0016998">
    <property type="term" value="P:cell wall macromolecule catabolic process"/>
    <property type="evidence" value="ECO:0007669"/>
    <property type="project" value="InterPro"/>
</dbReference>
<dbReference type="EC" id="3.2.1.17" evidence="7"/>
<dbReference type="HAMAP" id="MF_04110">
    <property type="entry name" value="ENDOLYSIN_T4"/>
    <property type="match status" value="1"/>
</dbReference>
<evidence type="ECO:0000256" key="5">
    <source>
        <dbReference type="ARBA" id="ARBA00023200"/>
    </source>
</evidence>
<dbReference type="EMBL" id="LT629749">
    <property type="protein sequence ID" value="SDS97159.1"/>
    <property type="molecule type" value="Genomic_DNA"/>
</dbReference>
<keyword evidence="10" id="KW-1185">Reference proteome</keyword>
<dbReference type="OrthoDB" id="3837900at2"/>
<dbReference type="RefSeq" id="WP_157720488.1">
    <property type="nucleotide sequence ID" value="NZ_LT629749.1"/>
</dbReference>
<accession>A0A1H1WLZ3</accession>
<dbReference type="InterPro" id="IPR023346">
    <property type="entry name" value="Lysozyme-like_dom_sf"/>
</dbReference>
<keyword evidence="5" id="KW-1035">Host cytoplasm</keyword>
<dbReference type="GO" id="GO:0031640">
    <property type="term" value="P:killing of cells of another organism"/>
    <property type="evidence" value="ECO:0007669"/>
    <property type="project" value="UniProtKB-KW"/>
</dbReference>
<dbReference type="InterPro" id="IPR034690">
    <property type="entry name" value="Endolysin_T4_type"/>
</dbReference>
<dbReference type="InterPro" id="IPR033907">
    <property type="entry name" value="Endolysin_autolysin"/>
</dbReference>
<dbReference type="GO" id="GO:0003796">
    <property type="term" value="F:lysozyme activity"/>
    <property type="evidence" value="ECO:0007669"/>
    <property type="project" value="UniProtKB-EC"/>
</dbReference>
<evidence type="ECO:0000256" key="1">
    <source>
        <dbReference type="ARBA" id="ARBA00000632"/>
    </source>
</evidence>
<dbReference type="InterPro" id="IPR023347">
    <property type="entry name" value="Lysozyme_dom_sf"/>
</dbReference>
<dbReference type="CDD" id="cd00737">
    <property type="entry name" value="lyz_endolysin_autolysin"/>
    <property type="match status" value="1"/>
</dbReference>
<comment type="similarity">
    <text evidence="7">Belongs to the glycosyl hydrolase 24 family.</text>
</comment>
<dbReference type="SUPFAM" id="SSF53955">
    <property type="entry name" value="Lysozyme-like"/>
    <property type="match status" value="1"/>
</dbReference>
<evidence type="ECO:0000256" key="6">
    <source>
        <dbReference type="ARBA" id="ARBA00023295"/>
    </source>
</evidence>
<dbReference type="InterPro" id="IPR002196">
    <property type="entry name" value="Glyco_hydro_24"/>
</dbReference>
<dbReference type="GO" id="GO:0009253">
    <property type="term" value="P:peptidoglycan catabolic process"/>
    <property type="evidence" value="ECO:0007669"/>
    <property type="project" value="InterPro"/>
</dbReference>